<evidence type="ECO:0000313" key="4">
    <source>
        <dbReference type="EnsemblMetazoa" id="GBRI000018-PA"/>
    </source>
</evidence>
<proteinExistence type="predicted"/>
<feature type="compositionally biased region" description="Polar residues" evidence="2">
    <location>
        <begin position="49"/>
        <end position="73"/>
    </location>
</feature>
<evidence type="ECO:0000256" key="3">
    <source>
        <dbReference type="SAM" id="Phobius"/>
    </source>
</evidence>
<keyword evidence="3" id="KW-0472">Membrane</keyword>
<protein>
    <recommendedName>
        <fullName evidence="6">DUF1640 domain-containing protein</fullName>
    </recommendedName>
</protein>
<dbReference type="Proteomes" id="UP000091820">
    <property type="component" value="Unassembled WGS sequence"/>
</dbReference>
<reference evidence="5" key="1">
    <citation type="submission" date="2014-03" db="EMBL/GenBank/DDBJ databases">
        <authorList>
            <person name="Aksoy S."/>
            <person name="Warren W."/>
            <person name="Wilson R.K."/>
        </authorList>
    </citation>
    <scope>NUCLEOTIDE SEQUENCE [LARGE SCALE GENOMIC DNA]</scope>
    <source>
        <strain evidence="5">IAEA</strain>
    </source>
</reference>
<evidence type="ECO:0000256" key="2">
    <source>
        <dbReference type="SAM" id="MobiDB-lite"/>
    </source>
</evidence>
<keyword evidence="3" id="KW-0812">Transmembrane</keyword>
<dbReference type="VEuPathDB" id="VectorBase:GBRI000018"/>
<evidence type="ECO:0000313" key="5">
    <source>
        <dbReference type="Proteomes" id="UP000091820"/>
    </source>
</evidence>
<feature type="region of interest" description="Disordered" evidence="2">
    <location>
        <begin position="49"/>
        <end position="82"/>
    </location>
</feature>
<dbReference type="Gene3D" id="6.10.250.2700">
    <property type="match status" value="1"/>
</dbReference>
<keyword evidence="5" id="KW-1185">Reference proteome</keyword>
<evidence type="ECO:0000256" key="1">
    <source>
        <dbReference type="SAM" id="Coils"/>
    </source>
</evidence>
<feature type="coiled-coil region" evidence="1">
    <location>
        <begin position="131"/>
        <end position="158"/>
    </location>
</feature>
<dbReference type="EnsemblMetazoa" id="GBRI000018-RA">
    <property type="protein sequence ID" value="GBRI000018-PA"/>
    <property type="gene ID" value="GBRI000018"/>
</dbReference>
<accession>A0A1A9VZ10</accession>
<name>A0A1A9VZ10_9MUSC</name>
<feature type="transmembrane region" description="Helical" evidence="3">
    <location>
        <begin position="207"/>
        <end position="226"/>
    </location>
</feature>
<keyword evidence="3" id="KW-1133">Transmembrane helix</keyword>
<reference evidence="4" key="2">
    <citation type="submission" date="2020-05" db="UniProtKB">
        <authorList>
            <consortium name="EnsemblMetazoa"/>
        </authorList>
    </citation>
    <scope>IDENTIFICATION</scope>
    <source>
        <strain evidence="4">IAEA</strain>
    </source>
</reference>
<keyword evidence="1" id="KW-0175">Coiled coil</keyword>
<dbReference type="AlphaFoldDB" id="A0A1A9VZ10"/>
<evidence type="ECO:0008006" key="6">
    <source>
        <dbReference type="Google" id="ProtNLM"/>
    </source>
</evidence>
<sequence>MYRSSSAPSMRRYESTNAINLASASLGKQQKPIAKDLVSSRNASLAQSSRFYNSSLTPTPENSGNAKSSSKPSKVNFPKTGESTMGQVAFDTQEFVETLENSGLPKDQARAISIAVRKSHEVADVATKADIVEVKHDIAEVNRNIADVRKDLSAKIAEVRKELSAEVAGVRKDLAFDIADARKEAADRADAKIELLHKDIESLTNKLVIKMASIMVGAIGVATAIIKLL</sequence>
<organism evidence="4 5">
    <name type="scientific">Glossina brevipalpis</name>
    <dbReference type="NCBI Taxonomy" id="37001"/>
    <lineage>
        <taxon>Eukaryota</taxon>
        <taxon>Metazoa</taxon>
        <taxon>Ecdysozoa</taxon>
        <taxon>Arthropoda</taxon>
        <taxon>Hexapoda</taxon>
        <taxon>Insecta</taxon>
        <taxon>Pterygota</taxon>
        <taxon>Neoptera</taxon>
        <taxon>Endopterygota</taxon>
        <taxon>Diptera</taxon>
        <taxon>Brachycera</taxon>
        <taxon>Muscomorpha</taxon>
        <taxon>Hippoboscoidea</taxon>
        <taxon>Glossinidae</taxon>
        <taxon>Glossina</taxon>
    </lineage>
</organism>